<dbReference type="Proteomes" id="UP000196877">
    <property type="component" value="Chromosome"/>
</dbReference>
<protein>
    <submittedName>
        <fullName evidence="3">UPF0699 transmembrane protein YdbS</fullName>
    </submittedName>
</protein>
<dbReference type="Pfam" id="PF03703">
    <property type="entry name" value="bPH_2"/>
    <property type="match status" value="1"/>
</dbReference>
<dbReference type="InterPro" id="IPR005182">
    <property type="entry name" value="YdbS-like_PH"/>
</dbReference>
<keyword evidence="1" id="KW-1133">Transmembrane helix</keyword>
<evidence type="ECO:0000256" key="1">
    <source>
        <dbReference type="SAM" id="Phobius"/>
    </source>
</evidence>
<feature type="domain" description="YdbS-like PH" evidence="2">
    <location>
        <begin position="74"/>
        <end position="149"/>
    </location>
</feature>
<feature type="transmembrane region" description="Helical" evidence="1">
    <location>
        <begin position="48"/>
        <end position="68"/>
    </location>
</feature>
<keyword evidence="1" id="KW-0472">Membrane</keyword>
<dbReference type="PANTHER" id="PTHR34473">
    <property type="entry name" value="UPF0699 TRANSMEMBRANE PROTEIN YDBS"/>
    <property type="match status" value="1"/>
</dbReference>
<name>A0ABM6LNE4_9BACI</name>
<sequence length="160" mass="18276">MLRSEPKNQISREGVKVWKISASITSCILFLMAAGLFTLTVFFKWPLWIGILGAVLWLGISVIIIFIIPNIRHRIWRYEVHENEIDIQHGIFVVTRVIVPMVRVQHVDTSQGPLLRKYNLASVQITTAATTHSIPALDMEEADQLRDFISRLARVTENDV</sequence>
<evidence type="ECO:0000259" key="2">
    <source>
        <dbReference type="Pfam" id="PF03703"/>
    </source>
</evidence>
<feature type="transmembrane region" description="Helical" evidence="1">
    <location>
        <begin position="20"/>
        <end position="42"/>
    </location>
</feature>
<gene>
    <name evidence="3" type="ORF">S101395_04463</name>
</gene>
<accession>A0ABM6LNE4</accession>
<evidence type="ECO:0000313" key="3">
    <source>
        <dbReference type="EMBL" id="ASB90951.1"/>
    </source>
</evidence>
<dbReference type="PANTHER" id="PTHR34473:SF2">
    <property type="entry name" value="UPF0699 TRANSMEMBRANE PROTEIN YDBT"/>
    <property type="match status" value="1"/>
</dbReference>
<proteinExistence type="predicted"/>
<keyword evidence="4" id="KW-1185">Reference proteome</keyword>
<keyword evidence="1 3" id="KW-0812">Transmembrane</keyword>
<evidence type="ECO:0000313" key="4">
    <source>
        <dbReference type="Proteomes" id="UP000196877"/>
    </source>
</evidence>
<dbReference type="EMBL" id="CP021920">
    <property type="protein sequence ID" value="ASB90951.1"/>
    <property type="molecule type" value="Genomic_DNA"/>
</dbReference>
<organism evidence="3 4">
    <name type="scientific">Bacillus sonorensis</name>
    <dbReference type="NCBI Taxonomy" id="119858"/>
    <lineage>
        <taxon>Bacteria</taxon>
        <taxon>Bacillati</taxon>
        <taxon>Bacillota</taxon>
        <taxon>Bacilli</taxon>
        <taxon>Bacillales</taxon>
        <taxon>Bacillaceae</taxon>
        <taxon>Bacillus</taxon>
    </lineage>
</organism>
<reference evidence="3 4" key="1">
    <citation type="submission" date="2017-06" db="EMBL/GenBank/DDBJ databases">
        <title>Genome sequence of Bacillus sonorensis strain SRCM101395.</title>
        <authorList>
            <person name="Cho S.H."/>
        </authorList>
    </citation>
    <scope>NUCLEOTIDE SEQUENCE [LARGE SCALE GENOMIC DNA]</scope>
    <source>
        <strain evidence="3 4">SRCM101395</strain>
    </source>
</reference>